<dbReference type="RefSeq" id="XP_002111031.1">
    <property type="nucleotide sequence ID" value="XM_002110995.1"/>
</dbReference>
<dbReference type="OrthoDB" id="407146at2759"/>
<evidence type="ECO:0000256" key="3">
    <source>
        <dbReference type="ARBA" id="ARBA00022670"/>
    </source>
</evidence>
<dbReference type="PhylomeDB" id="B3RSD2"/>
<dbReference type="EMBL" id="DS985243">
    <property type="protein sequence ID" value="EDV27035.1"/>
    <property type="molecule type" value="Genomic_DNA"/>
</dbReference>
<keyword evidence="7" id="KW-1185">Reference proteome</keyword>
<sequence>MANDLILVTGFGPFAHFHTNASWEAVKNLAHDDFQNKQVELDVRQLSVDYNFISETLPGILQSENLLLCVYVGVHGTAETILLESRAFCNNYVLPDVSGRCPADNCCIDKDGPAELNTSLNLKAVADEVNKSLTDGKVELSDDPGRYLCGFTYYTSLKLAKCPSIFIHAPVTEIYDSNTTAAAIKLIMPHLIDQARKLKNI</sequence>
<keyword evidence="4" id="KW-0378">Hydrolase</keyword>
<name>B3RSD2_TRIAD</name>
<reference evidence="6 7" key="1">
    <citation type="journal article" date="2008" name="Nature">
        <title>The Trichoplax genome and the nature of placozoans.</title>
        <authorList>
            <person name="Srivastava M."/>
            <person name="Begovic E."/>
            <person name="Chapman J."/>
            <person name="Putnam N.H."/>
            <person name="Hellsten U."/>
            <person name="Kawashima T."/>
            <person name="Kuo A."/>
            <person name="Mitros T."/>
            <person name="Salamov A."/>
            <person name="Carpenter M.L."/>
            <person name="Signorovitch A.Y."/>
            <person name="Moreno M.A."/>
            <person name="Kamm K."/>
            <person name="Grimwood J."/>
            <person name="Schmutz J."/>
            <person name="Shapiro H."/>
            <person name="Grigoriev I.V."/>
            <person name="Buss L.W."/>
            <person name="Schierwater B."/>
            <person name="Dellaporta S.L."/>
            <person name="Rokhsar D.S."/>
        </authorList>
    </citation>
    <scope>NUCLEOTIDE SEQUENCE [LARGE SCALE GENOMIC DNA]</scope>
    <source>
        <strain evidence="6 7">Grell-BS-1999</strain>
    </source>
</reference>
<evidence type="ECO:0000313" key="7">
    <source>
        <dbReference type="Proteomes" id="UP000009022"/>
    </source>
</evidence>
<evidence type="ECO:0000256" key="1">
    <source>
        <dbReference type="ARBA" id="ARBA00006641"/>
    </source>
</evidence>
<keyword evidence="3" id="KW-0645">Protease</keyword>
<dbReference type="InterPro" id="IPR036440">
    <property type="entry name" value="Peptidase_C15-like_sf"/>
</dbReference>
<dbReference type="InterPro" id="IPR000816">
    <property type="entry name" value="Peptidase_C15"/>
</dbReference>
<dbReference type="Gene3D" id="3.40.630.20">
    <property type="entry name" value="Peptidase C15, pyroglutamyl peptidase I-like"/>
    <property type="match status" value="1"/>
</dbReference>
<dbReference type="InParanoid" id="B3RSD2"/>
<keyword evidence="2" id="KW-0963">Cytoplasm</keyword>
<dbReference type="Pfam" id="PF01470">
    <property type="entry name" value="Peptidase_C15"/>
    <property type="match status" value="1"/>
</dbReference>
<accession>B3RSD2</accession>
<keyword evidence="5" id="KW-0788">Thiol protease</keyword>
<dbReference type="STRING" id="10228.B3RSD2"/>
<comment type="similarity">
    <text evidence="1">Belongs to the peptidase C15 family.</text>
</comment>
<dbReference type="PRINTS" id="PR00706">
    <property type="entry name" value="PYROGLUPTASE"/>
</dbReference>
<dbReference type="PANTHER" id="PTHR23402:SF1">
    <property type="entry name" value="PYROGLUTAMYL-PEPTIDASE I"/>
    <property type="match status" value="1"/>
</dbReference>
<dbReference type="eggNOG" id="KOG4755">
    <property type="taxonomic scope" value="Eukaryota"/>
</dbReference>
<evidence type="ECO:0000256" key="4">
    <source>
        <dbReference type="ARBA" id="ARBA00022801"/>
    </source>
</evidence>
<protein>
    <recommendedName>
        <fullName evidence="8">Pyroglutamyl-peptidase I</fullName>
    </recommendedName>
</protein>
<dbReference type="CTD" id="6751706"/>
<dbReference type="HOGENOM" id="CLU_043960_3_1_1"/>
<dbReference type="PANTHER" id="PTHR23402">
    <property type="entry name" value="PROTEASE FAMILY C15 PYROGLUTAMYL-PEPTIDASE I-RELATED"/>
    <property type="match status" value="1"/>
</dbReference>
<dbReference type="GeneID" id="6751706"/>
<dbReference type="KEGG" id="tad:TRIADDRAFT_63763"/>
<evidence type="ECO:0000313" key="6">
    <source>
        <dbReference type="EMBL" id="EDV27035.1"/>
    </source>
</evidence>
<dbReference type="FunFam" id="3.40.630.20:FF:000008">
    <property type="entry name" value="Pyroglutamyl-peptidase 1"/>
    <property type="match status" value="1"/>
</dbReference>
<dbReference type="AlphaFoldDB" id="B3RSD2"/>
<dbReference type="InterPro" id="IPR016125">
    <property type="entry name" value="Peptidase_C15-like"/>
</dbReference>
<evidence type="ECO:0008006" key="8">
    <source>
        <dbReference type="Google" id="ProtNLM"/>
    </source>
</evidence>
<dbReference type="Proteomes" id="UP000009022">
    <property type="component" value="Unassembled WGS sequence"/>
</dbReference>
<dbReference type="GO" id="GO:0016920">
    <property type="term" value="F:pyroglutamyl-peptidase activity"/>
    <property type="evidence" value="ECO:0007669"/>
    <property type="project" value="InterPro"/>
</dbReference>
<proteinExistence type="inferred from homology"/>
<dbReference type="OMA" id="KLAYNHK"/>
<dbReference type="GO" id="GO:0005829">
    <property type="term" value="C:cytosol"/>
    <property type="evidence" value="ECO:0007669"/>
    <property type="project" value="InterPro"/>
</dbReference>
<organism evidence="6 7">
    <name type="scientific">Trichoplax adhaerens</name>
    <name type="common">Trichoplax reptans</name>
    <dbReference type="NCBI Taxonomy" id="10228"/>
    <lineage>
        <taxon>Eukaryota</taxon>
        <taxon>Metazoa</taxon>
        <taxon>Placozoa</taxon>
        <taxon>Uniplacotomia</taxon>
        <taxon>Trichoplacea</taxon>
        <taxon>Trichoplacidae</taxon>
        <taxon>Trichoplax</taxon>
    </lineage>
</organism>
<evidence type="ECO:0000256" key="2">
    <source>
        <dbReference type="ARBA" id="ARBA00022490"/>
    </source>
</evidence>
<dbReference type="FunCoup" id="B3RSD2">
    <property type="interactions" value="249"/>
</dbReference>
<dbReference type="GO" id="GO:0006508">
    <property type="term" value="P:proteolysis"/>
    <property type="evidence" value="ECO:0007669"/>
    <property type="project" value="UniProtKB-KW"/>
</dbReference>
<dbReference type="SUPFAM" id="SSF53182">
    <property type="entry name" value="Pyrrolidone carboxyl peptidase (pyroglutamate aminopeptidase)"/>
    <property type="match status" value="1"/>
</dbReference>
<gene>
    <name evidence="6" type="ORF">TRIADDRAFT_63763</name>
</gene>
<evidence type="ECO:0000256" key="5">
    <source>
        <dbReference type="ARBA" id="ARBA00022807"/>
    </source>
</evidence>